<keyword evidence="1" id="KW-0479">Metal-binding</keyword>
<dbReference type="Gene3D" id="3.30.160.60">
    <property type="entry name" value="Classic Zinc Finger"/>
    <property type="match status" value="1"/>
</dbReference>
<proteinExistence type="predicted"/>
<dbReference type="Proteomes" id="UP001152888">
    <property type="component" value="Unassembled WGS sequence"/>
</dbReference>
<dbReference type="InterPro" id="IPR036236">
    <property type="entry name" value="Znf_C2H2_sf"/>
</dbReference>
<dbReference type="SUPFAM" id="SSF57667">
    <property type="entry name" value="beta-beta-alpha zinc fingers"/>
    <property type="match status" value="1"/>
</dbReference>
<dbReference type="OrthoDB" id="8667566at2759"/>
<organism evidence="4 6">
    <name type="scientific">Acanthoscelides obtectus</name>
    <name type="common">Bean weevil</name>
    <name type="synonym">Bruchus obtectus</name>
    <dbReference type="NCBI Taxonomy" id="200917"/>
    <lineage>
        <taxon>Eukaryota</taxon>
        <taxon>Metazoa</taxon>
        <taxon>Ecdysozoa</taxon>
        <taxon>Arthropoda</taxon>
        <taxon>Hexapoda</taxon>
        <taxon>Insecta</taxon>
        <taxon>Pterygota</taxon>
        <taxon>Neoptera</taxon>
        <taxon>Endopterygota</taxon>
        <taxon>Coleoptera</taxon>
        <taxon>Polyphaga</taxon>
        <taxon>Cucujiformia</taxon>
        <taxon>Chrysomeloidea</taxon>
        <taxon>Chrysomelidae</taxon>
        <taxon>Bruchinae</taxon>
        <taxon>Bruchini</taxon>
        <taxon>Acanthoscelides</taxon>
    </lineage>
</organism>
<dbReference type="GO" id="GO:0008270">
    <property type="term" value="F:zinc ion binding"/>
    <property type="evidence" value="ECO:0007669"/>
    <property type="project" value="UniProtKB-KW"/>
</dbReference>
<feature type="compositionally biased region" description="Polar residues" evidence="2">
    <location>
        <begin position="96"/>
        <end position="120"/>
    </location>
</feature>
<feature type="region of interest" description="Disordered" evidence="2">
    <location>
        <begin position="69"/>
        <end position="120"/>
    </location>
</feature>
<comment type="caution">
    <text evidence="4">The sequence shown here is derived from an EMBL/GenBank/DDBJ whole genome shotgun (WGS) entry which is preliminary data.</text>
</comment>
<accession>A0A9P0QBW0</accession>
<evidence type="ECO:0000313" key="4">
    <source>
        <dbReference type="EMBL" id="CAH2016838.1"/>
    </source>
</evidence>
<evidence type="ECO:0000313" key="6">
    <source>
        <dbReference type="Proteomes" id="UP001152888"/>
    </source>
</evidence>
<protein>
    <recommendedName>
        <fullName evidence="3">C2H2-type domain-containing protein</fullName>
    </recommendedName>
</protein>
<evidence type="ECO:0000256" key="2">
    <source>
        <dbReference type="SAM" id="MobiDB-lite"/>
    </source>
</evidence>
<feature type="domain" description="C2H2-type" evidence="3">
    <location>
        <begin position="2"/>
        <end position="31"/>
    </location>
</feature>
<evidence type="ECO:0000256" key="1">
    <source>
        <dbReference type="PROSITE-ProRule" id="PRU00042"/>
    </source>
</evidence>
<evidence type="ECO:0000313" key="5">
    <source>
        <dbReference type="EMBL" id="CAH2021708.1"/>
    </source>
</evidence>
<feature type="region of interest" description="Disordered" evidence="2">
    <location>
        <begin position="26"/>
        <end position="45"/>
    </location>
</feature>
<dbReference type="Pfam" id="PF00096">
    <property type="entry name" value="zf-C2H2"/>
    <property type="match status" value="1"/>
</dbReference>
<reference evidence="4" key="1">
    <citation type="submission" date="2022-03" db="EMBL/GenBank/DDBJ databases">
        <authorList>
            <person name="Sayadi A."/>
        </authorList>
    </citation>
    <scope>NUCLEOTIDE SEQUENCE</scope>
</reference>
<feature type="domain" description="C2H2-type" evidence="3">
    <location>
        <begin position="49"/>
        <end position="77"/>
    </location>
</feature>
<keyword evidence="1" id="KW-0862">Zinc</keyword>
<keyword evidence="6" id="KW-1185">Reference proteome</keyword>
<dbReference type="AlphaFoldDB" id="A0A9P0QBW0"/>
<name>A0A9P0QBW0_ACAOB</name>
<sequence>MFQCPKCQRTFAVRKSLLRHCRARCSQDEEPASKRPCNATAPRSTADKWECPRCRQKFSARKGLLRHGREVCTSEKSPPEQQRVEASITPDHHRTQYQTTGSFNSQRCNTGTESNESNHQ</sequence>
<dbReference type="InterPro" id="IPR013087">
    <property type="entry name" value="Znf_C2H2_type"/>
</dbReference>
<evidence type="ECO:0000259" key="3">
    <source>
        <dbReference type="PROSITE" id="PS50157"/>
    </source>
</evidence>
<dbReference type="EMBL" id="CAKOFQ010012818">
    <property type="protein sequence ID" value="CAH2021708.1"/>
    <property type="molecule type" value="Genomic_DNA"/>
</dbReference>
<dbReference type="EMBL" id="CAKOFQ010009028">
    <property type="protein sequence ID" value="CAH2016838.1"/>
    <property type="molecule type" value="Genomic_DNA"/>
</dbReference>
<gene>
    <name evidence="4" type="ORF">ACAOBT_LOCUS35640</name>
    <name evidence="5" type="ORF">ACAOBT_LOCUS38717</name>
</gene>
<keyword evidence="1" id="KW-0863">Zinc-finger</keyword>
<dbReference type="PROSITE" id="PS50157">
    <property type="entry name" value="ZINC_FINGER_C2H2_2"/>
    <property type="match status" value="2"/>
</dbReference>